<feature type="region of interest" description="Disordered" evidence="1">
    <location>
        <begin position="31"/>
        <end position="54"/>
    </location>
</feature>
<comment type="caution">
    <text evidence="2">The sequence shown here is derived from an EMBL/GenBank/DDBJ whole genome shotgun (WGS) entry which is preliminary data.</text>
</comment>
<reference evidence="3" key="1">
    <citation type="submission" date="2023-07" db="EMBL/GenBank/DDBJ databases">
        <title>30 novel species of actinomycetes from the DSMZ collection.</title>
        <authorList>
            <person name="Nouioui I."/>
        </authorList>
    </citation>
    <scope>NUCLEOTIDE SEQUENCE [LARGE SCALE GENOMIC DNA]</scope>
    <source>
        <strain evidence="3">DSM 41979</strain>
    </source>
</reference>
<feature type="compositionally biased region" description="Basic and acidic residues" evidence="1">
    <location>
        <begin position="31"/>
        <end position="47"/>
    </location>
</feature>
<proteinExistence type="predicted"/>
<accession>A0ABU2R8L2</accession>
<evidence type="ECO:0000313" key="2">
    <source>
        <dbReference type="EMBL" id="MDT0413034.1"/>
    </source>
</evidence>
<name>A0ABU2R8L2_9ACTN</name>
<evidence type="ECO:0000256" key="1">
    <source>
        <dbReference type="SAM" id="MobiDB-lite"/>
    </source>
</evidence>
<protein>
    <submittedName>
        <fullName evidence="2">Uncharacterized protein</fullName>
    </submittedName>
</protein>
<dbReference type="Proteomes" id="UP001183610">
    <property type="component" value="Unassembled WGS sequence"/>
</dbReference>
<gene>
    <name evidence="2" type="ORF">RM698_28810</name>
</gene>
<dbReference type="EMBL" id="JAVRET010000107">
    <property type="protein sequence ID" value="MDT0413034.1"/>
    <property type="molecule type" value="Genomic_DNA"/>
</dbReference>
<organism evidence="2 3">
    <name type="scientific">Streptomyces evansiae</name>
    <dbReference type="NCBI Taxonomy" id="3075535"/>
    <lineage>
        <taxon>Bacteria</taxon>
        <taxon>Bacillati</taxon>
        <taxon>Actinomycetota</taxon>
        <taxon>Actinomycetes</taxon>
        <taxon>Kitasatosporales</taxon>
        <taxon>Streptomycetaceae</taxon>
        <taxon>Streptomyces</taxon>
    </lineage>
</organism>
<dbReference type="RefSeq" id="WP_010267909.1">
    <property type="nucleotide sequence ID" value="NZ_JAVRET010000107.1"/>
</dbReference>
<sequence length="54" mass="5900">MGLPDGDPRRAMLAKQFAEYLRGMDFPESADRLAHHFDPPAEYRAGEAPDPAGG</sequence>
<keyword evidence="3" id="KW-1185">Reference proteome</keyword>
<evidence type="ECO:0000313" key="3">
    <source>
        <dbReference type="Proteomes" id="UP001183610"/>
    </source>
</evidence>